<dbReference type="SUPFAM" id="SSF53474">
    <property type="entry name" value="alpha/beta-Hydrolases"/>
    <property type="match status" value="1"/>
</dbReference>
<feature type="signal peptide" evidence="1">
    <location>
        <begin position="1"/>
        <end position="22"/>
    </location>
</feature>
<evidence type="ECO:0000259" key="2">
    <source>
        <dbReference type="Pfam" id="PF00135"/>
    </source>
</evidence>
<keyword evidence="4" id="KW-1185">Reference proteome</keyword>
<dbReference type="Gene3D" id="3.40.50.1820">
    <property type="entry name" value="alpha/beta hydrolase"/>
    <property type="match status" value="1"/>
</dbReference>
<gene>
    <name evidence="3" type="ORF">PsYK624_087840</name>
</gene>
<keyword evidence="1" id="KW-0732">Signal</keyword>
<evidence type="ECO:0000313" key="3">
    <source>
        <dbReference type="EMBL" id="GJE92629.1"/>
    </source>
</evidence>
<dbReference type="PROSITE" id="PS00941">
    <property type="entry name" value="CARBOXYLESTERASE_B_2"/>
    <property type="match status" value="1"/>
</dbReference>
<dbReference type="InterPro" id="IPR019819">
    <property type="entry name" value="Carboxylesterase_B_CS"/>
</dbReference>
<feature type="chain" id="PRO_5040252824" evidence="1">
    <location>
        <begin position="23"/>
        <end position="557"/>
    </location>
</feature>
<dbReference type="AlphaFoldDB" id="A0A9P3GF81"/>
<accession>A0A9P3GF81</accession>
<evidence type="ECO:0000313" key="4">
    <source>
        <dbReference type="Proteomes" id="UP000703269"/>
    </source>
</evidence>
<dbReference type="OrthoDB" id="408631at2759"/>
<dbReference type="InterPro" id="IPR029058">
    <property type="entry name" value="AB_hydrolase_fold"/>
</dbReference>
<proteinExistence type="predicted"/>
<dbReference type="EMBL" id="BPQB01000027">
    <property type="protein sequence ID" value="GJE92629.1"/>
    <property type="molecule type" value="Genomic_DNA"/>
</dbReference>
<feature type="domain" description="Carboxylesterase type B" evidence="2">
    <location>
        <begin position="27"/>
        <end position="525"/>
    </location>
</feature>
<protein>
    <submittedName>
        <fullName evidence="3">Carotenoid ester lipase</fullName>
    </submittedName>
</protein>
<evidence type="ECO:0000256" key="1">
    <source>
        <dbReference type="SAM" id="SignalP"/>
    </source>
</evidence>
<dbReference type="Proteomes" id="UP000703269">
    <property type="component" value="Unassembled WGS sequence"/>
</dbReference>
<name>A0A9P3GF81_9APHY</name>
<dbReference type="InterPro" id="IPR050309">
    <property type="entry name" value="Type-B_Carboxylest/Lipase"/>
</dbReference>
<dbReference type="PANTHER" id="PTHR11559">
    <property type="entry name" value="CARBOXYLESTERASE"/>
    <property type="match status" value="1"/>
</dbReference>
<reference evidence="3 4" key="1">
    <citation type="submission" date="2021-08" db="EMBL/GenBank/DDBJ databases">
        <title>Draft Genome Sequence of Phanerochaete sordida strain YK-624.</title>
        <authorList>
            <person name="Mori T."/>
            <person name="Dohra H."/>
            <person name="Suzuki T."/>
            <person name="Kawagishi H."/>
            <person name="Hirai H."/>
        </authorList>
    </citation>
    <scope>NUCLEOTIDE SEQUENCE [LARGE SCALE GENOMIC DNA]</scope>
    <source>
        <strain evidence="3 4">YK-624</strain>
    </source>
</reference>
<organism evidence="3 4">
    <name type="scientific">Phanerochaete sordida</name>
    <dbReference type="NCBI Taxonomy" id="48140"/>
    <lineage>
        <taxon>Eukaryota</taxon>
        <taxon>Fungi</taxon>
        <taxon>Dikarya</taxon>
        <taxon>Basidiomycota</taxon>
        <taxon>Agaricomycotina</taxon>
        <taxon>Agaricomycetes</taxon>
        <taxon>Polyporales</taxon>
        <taxon>Phanerochaetaceae</taxon>
        <taxon>Phanerochaete</taxon>
    </lineage>
</organism>
<sequence>MHPLPALLAALAAHASLSTASASPSAPTVTLDRGTFTGGVDGPTHHFLGIPYAQPPVGDLRFRLPRAPEPYIGAHDATAFGRACTQQDTRPQFPASINSSVTQTLTMNALAEPSGEDCLTLDVWMPADVEEGAKLPVVVWMFGGGFEVGGTSLYNASTVVSRSIEMNQPIVYVGMNYRLSLFGFLGGKEVKESGVANLGLQDQREALRWVQRYIAAFHGDPSKVTLWGQSAGAISAGLHLLAHDGDARGLFRGAFMQSGSPLPVRDVASPADQARYDAVVGKVGCAGAEDTLACLRGASFEELKSAADKSPGLYGFESLNIAWQPRVDGVFLTADPWALIQDGAVADVPFVSGDCDDEGTVFAMPSLNLTTDAQTAAYIHSTYLPASTPSQLRALLALYPSAPGAGSPFGVGLNDSLTPQYKRLAALQGDLAFHAPRRVLLGARAARQPAWTYLSKREKDTPGLGSAHTTDLFNSFGGGDLTDVVVNFVNHLDPNGAPSTNASATASGTLPYWPRYDTERREVLVLLDGDVTAAVQRDDFREAGIALAGELVAGNPF</sequence>
<dbReference type="InterPro" id="IPR002018">
    <property type="entry name" value="CarbesteraseB"/>
</dbReference>
<comment type="caution">
    <text evidence="3">The sequence shown here is derived from an EMBL/GenBank/DDBJ whole genome shotgun (WGS) entry which is preliminary data.</text>
</comment>
<dbReference type="Pfam" id="PF00135">
    <property type="entry name" value="COesterase"/>
    <property type="match status" value="1"/>
</dbReference>